<sequence length="931" mass="104044">MLSTYCLFLFALVVKFSLDYPLVLVHAQNGFVSIDCGLPQGSDYTVPSTGIHYQSDADYIDGGESRSLASIGNSPETYLKTLRRFPQGQKNCYTIKLSPGRGNKYLIRANFQYGNYDGLNKFPAFDLNLGVDTWSNIVITADNATIVRKEIIHVLSSDYVHVCLIKTGTTIPFISSLELRPLESTNSIYTSDSGSLQSLFHRDCTGTPGAFTRYSDDIFDRIWWTVSWTSTGTSTQSDIENSNAYRVPVNVLRTASGPDNFSEPFEFSWDATSASDQFYVYLHFAEVEKLQPDQSREFNIYLNEQLWYKGPFVPLYLEVNTVLSNSVVTGKTRYTISLKKTENSTLPPIINAYEIYSVKKFSDSGTNETDVSAILNIKSTYEVTKDWQGDPCEPQDFHWEGLNCSYPSSNHSARIISLNLSSSQLTREIIPSIANLTQLRTLDLSNNSLSGQVPEFLSLLTLSVLKLKGNQFTGPLPAQLLENQKNGILSLSYDDSGNEEKKKKYIPAVVGTVLGSVLLAAILFGIWIIRGRKMQASSHIHDTSSQTQAGNSELERKNKNRQFTYSEVLNITRNFQRVLGEGAFGKVYHGYIGDAEVAVKMLSATSTQGQREFETEASLLMSVSHKNVTCLLGYCNESTNRGIIYEYMANRSLDEHLSGTSFDILSWRIRLEIALNVAEGLEYLHHGCRPAIIHRDVKTSNILLNEKFQANLGDFGLSKSHPAEGGTHLVTGIAGTPGYIDPEYYNSNKLTEKSDVFSFGVVLLELITGRPALLTNRTPIAQWAGSIVRNGDVKQVVDPRLRGKYDVNSAWKAVELALACASNRPPMDIVVLELKDCLVIEFGGLDANSNNAIEMFPTDAESSLVPEPRYFIPLLLYCPLVVFSWFHINYRVSDKHQYSNPRPLVTIFFNAFSWFLITYAVIEDIKFEPST</sequence>
<comment type="similarity">
    <text evidence="2">In the N-terminal section; belongs to the leguminous lectin family.</text>
</comment>
<dbReference type="SUPFAM" id="SSF56112">
    <property type="entry name" value="Protein kinase-like (PK-like)"/>
    <property type="match status" value="1"/>
</dbReference>
<feature type="transmembrane region" description="Helical" evidence="22">
    <location>
        <begin position="903"/>
        <end position="922"/>
    </location>
</feature>
<feature type="domain" description="Protein kinase" evidence="24">
    <location>
        <begin position="573"/>
        <end position="842"/>
    </location>
</feature>
<feature type="transmembrane region" description="Helical" evidence="22">
    <location>
        <begin position="870"/>
        <end position="888"/>
    </location>
</feature>
<evidence type="ECO:0000256" key="3">
    <source>
        <dbReference type="ARBA" id="ARBA00010217"/>
    </source>
</evidence>
<evidence type="ECO:0000256" key="15">
    <source>
        <dbReference type="ARBA" id="ARBA00022989"/>
    </source>
</evidence>
<dbReference type="InterPro" id="IPR000719">
    <property type="entry name" value="Prot_kinase_dom"/>
</dbReference>
<dbReference type="InterPro" id="IPR011009">
    <property type="entry name" value="Kinase-like_dom_sf"/>
</dbReference>
<keyword evidence="17" id="KW-0675">Receptor</keyword>
<reference evidence="25" key="2">
    <citation type="submission" date="2022-03" db="EMBL/GenBank/DDBJ databases">
        <title>Draft title - Genomic analysis of global carrot germplasm unveils the trajectory of domestication and the origin of high carotenoid orange carrot.</title>
        <authorList>
            <person name="Iorizzo M."/>
            <person name="Ellison S."/>
            <person name="Senalik D."/>
            <person name="Macko-Podgorni A."/>
            <person name="Grzebelus D."/>
            <person name="Bostan H."/>
            <person name="Rolling W."/>
            <person name="Curaba J."/>
            <person name="Simon P."/>
        </authorList>
    </citation>
    <scope>NUCLEOTIDE SEQUENCE</scope>
    <source>
        <tissue evidence="25">Leaf</tissue>
    </source>
</reference>
<dbReference type="InterPro" id="IPR008271">
    <property type="entry name" value="Ser/Thr_kinase_AS"/>
</dbReference>
<dbReference type="InterPro" id="IPR032675">
    <property type="entry name" value="LRR_dom_sf"/>
</dbReference>
<evidence type="ECO:0000256" key="21">
    <source>
        <dbReference type="PROSITE-ProRule" id="PRU10141"/>
    </source>
</evidence>
<evidence type="ECO:0000256" key="11">
    <source>
        <dbReference type="ARBA" id="ARBA00022737"/>
    </source>
</evidence>
<keyword evidence="10 23" id="KW-0732">Signal</keyword>
<evidence type="ECO:0000256" key="10">
    <source>
        <dbReference type="ARBA" id="ARBA00022729"/>
    </source>
</evidence>
<evidence type="ECO:0000256" key="12">
    <source>
        <dbReference type="ARBA" id="ARBA00022741"/>
    </source>
</evidence>
<dbReference type="PROSITE" id="PS51450">
    <property type="entry name" value="LRR"/>
    <property type="match status" value="1"/>
</dbReference>
<keyword evidence="15 22" id="KW-1133">Transmembrane helix</keyword>
<protein>
    <recommendedName>
        <fullName evidence="4">non-specific serine/threonine protein kinase</fullName>
        <ecNumber evidence="4">2.7.11.1</ecNumber>
    </recommendedName>
</protein>
<evidence type="ECO:0000256" key="13">
    <source>
        <dbReference type="ARBA" id="ARBA00022777"/>
    </source>
</evidence>
<dbReference type="InterPro" id="IPR024788">
    <property type="entry name" value="Malectin-like_Carb-bd_dom"/>
</dbReference>
<evidence type="ECO:0000313" key="26">
    <source>
        <dbReference type="Proteomes" id="UP000077755"/>
    </source>
</evidence>
<dbReference type="InterPro" id="IPR017441">
    <property type="entry name" value="Protein_kinase_ATP_BS"/>
</dbReference>
<evidence type="ECO:0000259" key="24">
    <source>
        <dbReference type="PROSITE" id="PS50011"/>
    </source>
</evidence>
<keyword evidence="11" id="KW-0677">Repeat</keyword>
<accession>A0AAF0XBI0</accession>
<keyword evidence="14 21" id="KW-0067">ATP-binding</keyword>
<evidence type="ECO:0000256" key="6">
    <source>
        <dbReference type="ARBA" id="ARBA00022527"/>
    </source>
</evidence>
<dbReference type="GO" id="GO:0005524">
    <property type="term" value="F:ATP binding"/>
    <property type="evidence" value="ECO:0007669"/>
    <property type="project" value="UniProtKB-UniRule"/>
</dbReference>
<evidence type="ECO:0000256" key="19">
    <source>
        <dbReference type="ARBA" id="ARBA00047899"/>
    </source>
</evidence>
<reference evidence="25" key="1">
    <citation type="journal article" date="2016" name="Nat. Genet.">
        <title>A high-quality carrot genome assembly provides new insights into carotenoid accumulation and asterid genome evolution.</title>
        <authorList>
            <person name="Iorizzo M."/>
            <person name="Ellison S."/>
            <person name="Senalik D."/>
            <person name="Zeng P."/>
            <person name="Satapoomin P."/>
            <person name="Huang J."/>
            <person name="Bowman M."/>
            <person name="Iovene M."/>
            <person name="Sanseverino W."/>
            <person name="Cavagnaro P."/>
            <person name="Yildiz M."/>
            <person name="Macko-Podgorni A."/>
            <person name="Moranska E."/>
            <person name="Grzebelus E."/>
            <person name="Grzebelus D."/>
            <person name="Ashrafi H."/>
            <person name="Zheng Z."/>
            <person name="Cheng S."/>
            <person name="Spooner D."/>
            <person name="Van Deynze A."/>
            <person name="Simon P."/>
        </authorList>
    </citation>
    <scope>NUCLEOTIDE SEQUENCE</scope>
    <source>
        <tissue evidence="25">Leaf</tissue>
    </source>
</reference>
<dbReference type="InterPro" id="IPR001611">
    <property type="entry name" value="Leu-rich_rpt"/>
</dbReference>
<dbReference type="AlphaFoldDB" id="A0AAF0XBI0"/>
<name>A0AAF0XBI0_DAUCS</name>
<comment type="catalytic activity">
    <reaction evidence="19">
        <text>L-threonyl-[protein] + ATP = O-phospho-L-threonyl-[protein] + ADP + H(+)</text>
        <dbReference type="Rhea" id="RHEA:46608"/>
        <dbReference type="Rhea" id="RHEA-COMP:11060"/>
        <dbReference type="Rhea" id="RHEA-COMP:11605"/>
        <dbReference type="ChEBI" id="CHEBI:15378"/>
        <dbReference type="ChEBI" id="CHEBI:30013"/>
        <dbReference type="ChEBI" id="CHEBI:30616"/>
        <dbReference type="ChEBI" id="CHEBI:61977"/>
        <dbReference type="ChEBI" id="CHEBI:456216"/>
        <dbReference type="EC" id="2.7.11.1"/>
    </reaction>
</comment>
<dbReference type="EC" id="2.7.11.1" evidence="4"/>
<keyword evidence="6" id="KW-0723">Serine/threonine-protein kinase</keyword>
<keyword evidence="13" id="KW-0418">Kinase</keyword>
<dbReference type="SUPFAM" id="SSF52058">
    <property type="entry name" value="L domain-like"/>
    <property type="match status" value="1"/>
</dbReference>
<evidence type="ECO:0000256" key="8">
    <source>
        <dbReference type="ARBA" id="ARBA00022679"/>
    </source>
</evidence>
<evidence type="ECO:0000256" key="17">
    <source>
        <dbReference type="ARBA" id="ARBA00023170"/>
    </source>
</evidence>
<dbReference type="PANTHER" id="PTHR45631:SF202">
    <property type="entry name" value="SENESCENCE-INDUCED RECEPTOR-LIKE SERINE_THREONINE-PROTEIN KINASE"/>
    <property type="match status" value="1"/>
</dbReference>
<dbReference type="Pfam" id="PF12819">
    <property type="entry name" value="Malectin_like"/>
    <property type="match status" value="1"/>
</dbReference>
<dbReference type="GO" id="GO:0005886">
    <property type="term" value="C:plasma membrane"/>
    <property type="evidence" value="ECO:0007669"/>
    <property type="project" value="UniProtKB-SubCell"/>
</dbReference>
<gene>
    <name evidence="25" type="ORF">DCAR_0623452</name>
</gene>
<keyword evidence="16 22" id="KW-0472">Membrane</keyword>
<dbReference type="InterPro" id="IPR001245">
    <property type="entry name" value="Ser-Thr/Tyr_kinase_cat_dom"/>
</dbReference>
<evidence type="ECO:0000256" key="20">
    <source>
        <dbReference type="ARBA" id="ARBA00048679"/>
    </source>
</evidence>
<feature type="chain" id="PRO_5042100709" description="non-specific serine/threonine protein kinase" evidence="23">
    <location>
        <begin position="28"/>
        <end position="931"/>
    </location>
</feature>
<keyword evidence="26" id="KW-1185">Reference proteome</keyword>
<evidence type="ECO:0000256" key="4">
    <source>
        <dbReference type="ARBA" id="ARBA00012513"/>
    </source>
</evidence>
<evidence type="ECO:0000256" key="2">
    <source>
        <dbReference type="ARBA" id="ARBA00008536"/>
    </source>
</evidence>
<proteinExistence type="inferred from homology"/>
<comment type="similarity">
    <text evidence="3">In the C-terminal section; belongs to the protein kinase superfamily. Ser/Thr protein kinase family.</text>
</comment>
<organism evidence="25 26">
    <name type="scientific">Daucus carota subsp. sativus</name>
    <name type="common">Carrot</name>
    <dbReference type="NCBI Taxonomy" id="79200"/>
    <lineage>
        <taxon>Eukaryota</taxon>
        <taxon>Viridiplantae</taxon>
        <taxon>Streptophyta</taxon>
        <taxon>Embryophyta</taxon>
        <taxon>Tracheophyta</taxon>
        <taxon>Spermatophyta</taxon>
        <taxon>Magnoliopsida</taxon>
        <taxon>eudicotyledons</taxon>
        <taxon>Gunneridae</taxon>
        <taxon>Pentapetalae</taxon>
        <taxon>asterids</taxon>
        <taxon>campanulids</taxon>
        <taxon>Apiales</taxon>
        <taxon>Apiaceae</taxon>
        <taxon>Apioideae</taxon>
        <taxon>Scandiceae</taxon>
        <taxon>Daucinae</taxon>
        <taxon>Daucus</taxon>
        <taxon>Daucus sect. Daucus</taxon>
    </lineage>
</organism>
<dbReference type="Proteomes" id="UP000077755">
    <property type="component" value="Chromosome 6"/>
</dbReference>
<evidence type="ECO:0000256" key="23">
    <source>
        <dbReference type="SAM" id="SignalP"/>
    </source>
</evidence>
<feature type="transmembrane region" description="Helical" evidence="22">
    <location>
        <begin position="505"/>
        <end position="529"/>
    </location>
</feature>
<dbReference type="PROSITE" id="PS00107">
    <property type="entry name" value="PROTEIN_KINASE_ATP"/>
    <property type="match status" value="1"/>
</dbReference>
<evidence type="ECO:0000256" key="5">
    <source>
        <dbReference type="ARBA" id="ARBA00022475"/>
    </source>
</evidence>
<dbReference type="FunFam" id="3.80.10.10:FF:000129">
    <property type="entry name" value="Leucine-rich repeat receptor-like kinase"/>
    <property type="match status" value="1"/>
</dbReference>
<feature type="signal peptide" evidence="23">
    <location>
        <begin position="1"/>
        <end position="27"/>
    </location>
</feature>
<dbReference type="Pfam" id="PF07714">
    <property type="entry name" value="PK_Tyr_Ser-Thr"/>
    <property type="match status" value="1"/>
</dbReference>
<dbReference type="PANTHER" id="PTHR45631">
    <property type="entry name" value="OS07G0107800 PROTEIN-RELATED"/>
    <property type="match status" value="1"/>
</dbReference>
<keyword evidence="8" id="KW-0808">Transferase</keyword>
<dbReference type="Gene3D" id="3.80.10.10">
    <property type="entry name" value="Ribonuclease Inhibitor"/>
    <property type="match status" value="1"/>
</dbReference>
<dbReference type="GO" id="GO:0002229">
    <property type="term" value="P:defense response to oomycetes"/>
    <property type="evidence" value="ECO:0007669"/>
    <property type="project" value="UniProtKB-ARBA"/>
</dbReference>
<keyword evidence="5" id="KW-1003">Cell membrane</keyword>
<dbReference type="SMART" id="SM00220">
    <property type="entry name" value="S_TKc"/>
    <property type="match status" value="1"/>
</dbReference>
<evidence type="ECO:0000313" key="25">
    <source>
        <dbReference type="EMBL" id="WOH04047.1"/>
    </source>
</evidence>
<dbReference type="EMBL" id="CP093348">
    <property type="protein sequence ID" value="WOH04047.1"/>
    <property type="molecule type" value="Genomic_DNA"/>
</dbReference>
<evidence type="ECO:0000256" key="7">
    <source>
        <dbReference type="ARBA" id="ARBA00022614"/>
    </source>
</evidence>
<evidence type="ECO:0000256" key="18">
    <source>
        <dbReference type="ARBA" id="ARBA00023180"/>
    </source>
</evidence>
<dbReference type="GO" id="GO:0004674">
    <property type="term" value="F:protein serine/threonine kinase activity"/>
    <property type="evidence" value="ECO:0007669"/>
    <property type="project" value="UniProtKB-KW"/>
</dbReference>
<keyword evidence="7" id="KW-0433">Leucine-rich repeat</keyword>
<keyword evidence="12 21" id="KW-0547">Nucleotide-binding</keyword>
<comment type="subcellular location">
    <subcellularLocation>
        <location evidence="1">Cell membrane</location>
        <topology evidence="1">Single-pass type I membrane protein</topology>
    </subcellularLocation>
</comment>
<evidence type="ECO:0000256" key="1">
    <source>
        <dbReference type="ARBA" id="ARBA00004251"/>
    </source>
</evidence>
<dbReference type="PROSITE" id="PS50011">
    <property type="entry name" value="PROTEIN_KINASE_DOM"/>
    <property type="match status" value="1"/>
</dbReference>
<keyword evidence="18" id="KW-0325">Glycoprotein</keyword>
<dbReference type="FunFam" id="1.10.510.10:FF:000240">
    <property type="entry name" value="Lectin-domain containing receptor kinase A4.3"/>
    <property type="match status" value="1"/>
</dbReference>
<dbReference type="Gene3D" id="1.10.510.10">
    <property type="entry name" value="Transferase(Phosphotransferase) domain 1"/>
    <property type="match status" value="1"/>
</dbReference>
<comment type="catalytic activity">
    <reaction evidence="20">
        <text>L-seryl-[protein] + ATP = O-phospho-L-seryl-[protein] + ADP + H(+)</text>
        <dbReference type="Rhea" id="RHEA:17989"/>
        <dbReference type="Rhea" id="RHEA-COMP:9863"/>
        <dbReference type="Rhea" id="RHEA-COMP:11604"/>
        <dbReference type="ChEBI" id="CHEBI:15378"/>
        <dbReference type="ChEBI" id="CHEBI:29999"/>
        <dbReference type="ChEBI" id="CHEBI:30616"/>
        <dbReference type="ChEBI" id="CHEBI:83421"/>
        <dbReference type="ChEBI" id="CHEBI:456216"/>
        <dbReference type="EC" id="2.7.11.1"/>
    </reaction>
</comment>
<evidence type="ECO:0000256" key="14">
    <source>
        <dbReference type="ARBA" id="ARBA00022840"/>
    </source>
</evidence>
<dbReference type="Pfam" id="PF00560">
    <property type="entry name" value="LRR_1"/>
    <property type="match status" value="1"/>
</dbReference>
<dbReference type="Gene3D" id="3.30.200.20">
    <property type="entry name" value="Phosphorylase Kinase, domain 1"/>
    <property type="match status" value="1"/>
</dbReference>
<evidence type="ECO:0000256" key="22">
    <source>
        <dbReference type="SAM" id="Phobius"/>
    </source>
</evidence>
<evidence type="ECO:0000256" key="9">
    <source>
        <dbReference type="ARBA" id="ARBA00022692"/>
    </source>
</evidence>
<dbReference type="PROSITE" id="PS00108">
    <property type="entry name" value="PROTEIN_KINASE_ST"/>
    <property type="match status" value="1"/>
</dbReference>
<evidence type="ECO:0000256" key="16">
    <source>
        <dbReference type="ARBA" id="ARBA00023136"/>
    </source>
</evidence>
<feature type="binding site" evidence="21">
    <location>
        <position position="600"/>
    </location>
    <ligand>
        <name>ATP</name>
        <dbReference type="ChEBI" id="CHEBI:30616"/>
    </ligand>
</feature>
<keyword evidence="9 22" id="KW-0812">Transmembrane</keyword>